<dbReference type="Proteomes" id="UP000632339">
    <property type="component" value="Unassembled WGS sequence"/>
</dbReference>
<keyword evidence="6" id="KW-1185">Reference proteome</keyword>
<organism evidence="5 6">
    <name type="scientific">Dyadobacter beijingensis</name>
    <dbReference type="NCBI Taxonomy" id="365489"/>
    <lineage>
        <taxon>Bacteria</taxon>
        <taxon>Pseudomonadati</taxon>
        <taxon>Bacteroidota</taxon>
        <taxon>Cytophagia</taxon>
        <taxon>Cytophagales</taxon>
        <taxon>Spirosomataceae</taxon>
        <taxon>Dyadobacter</taxon>
    </lineage>
</organism>
<keyword evidence="1" id="KW-0805">Transcription regulation</keyword>
<reference evidence="6" key="1">
    <citation type="journal article" date="2019" name="Int. J. Syst. Evol. Microbiol.">
        <title>The Global Catalogue of Microorganisms (GCM) 10K type strain sequencing project: providing services to taxonomists for standard genome sequencing and annotation.</title>
        <authorList>
            <consortium name="The Broad Institute Genomics Platform"/>
            <consortium name="The Broad Institute Genome Sequencing Center for Infectious Disease"/>
            <person name="Wu L."/>
            <person name="Ma J."/>
        </authorList>
    </citation>
    <scope>NUCLEOTIDE SEQUENCE [LARGE SCALE GENOMIC DNA]</scope>
    <source>
        <strain evidence="6">CGMCC 1.6375</strain>
    </source>
</reference>
<comment type="caution">
    <text evidence="5">The sequence shown here is derived from an EMBL/GenBank/DDBJ whole genome shotgun (WGS) entry which is preliminary data.</text>
</comment>
<evidence type="ECO:0000313" key="5">
    <source>
        <dbReference type="EMBL" id="GGN07191.1"/>
    </source>
</evidence>
<dbReference type="PROSITE" id="PS51118">
    <property type="entry name" value="HTH_HXLR"/>
    <property type="match status" value="1"/>
</dbReference>
<gene>
    <name evidence="5" type="ORF">GCM10010967_48320</name>
</gene>
<evidence type="ECO:0000313" key="6">
    <source>
        <dbReference type="Proteomes" id="UP000632339"/>
    </source>
</evidence>
<proteinExistence type="predicted"/>
<dbReference type="Gene3D" id="1.10.10.10">
    <property type="entry name" value="Winged helix-like DNA-binding domain superfamily/Winged helix DNA-binding domain"/>
    <property type="match status" value="1"/>
</dbReference>
<dbReference type="PANTHER" id="PTHR33204:SF29">
    <property type="entry name" value="TRANSCRIPTIONAL REGULATOR"/>
    <property type="match status" value="1"/>
</dbReference>
<dbReference type="InterPro" id="IPR002577">
    <property type="entry name" value="HTH_HxlR"/>
</dbReference>
<evidence type="ECO:0000259" key="4">
    <source>
        <dbReference type="PROSITE" id="PS51118"/>
    </source>
</evidence>
<dbReference type="InterPro" id="IPR036388">
    <property type="entry name" value="WH-like_DNA-bd_sf"/>
</dbReference>
<keyword evidence="2" id="KW-0238">DNA-binding</keyword>
<protein>
    <submittedName>
        <fullName evidence="5">Transcriptional regulator</fullName>
    </submittedName>
</protein>
<evidence type="ECO:0000256" key="1">
    <source>
        <dbReference type="ARBA" id="ARBA00023015"/>
    </source>
</evidence>
<evidence type="ECO:0000256" key="2">
    <source>
        <dbReference type="ARBA" id="ARBA00023125"/>
    </source>
</evidence>
<dbReference type="EMBL" id="BMLI01000002">
    <property type="protein sequence ID" value="GGN07191.1"/>
    <property type="molecule type" value="Genomic_DNA"/>
</dbReference>
<dbReference type="PANTHER" id="PTHR33204">
    <property type="entry name" value="TRANSCRIPTIONAL REGULATOR, MARR FAMILY"/>
    <property type="match status" value="1"/>
</dbReference>
<name>A0ABQ2ICQ5_9BACT</name>
<keyword evidence="3" id="KW-0804">Transcription</keyword>
<sequence>MEEKKNVKYHSADECPITATIDVIGGKWKPPIIWLLLRGPMRFGELHKTIPAMALKVLSRTLKELESDGIILRKAYPEIPPRVEYSLSQKGESLRQIMTLMSEWSRANIMDEALNPGPL</sequence>
<dbReference type="RefSeq" id="WP_019945827.1">
    <property type="nucleotide sequence ID" value="NZ_BMLI01000002.1"/>
</dbReference>
<evidence type="ECO:0000256" key="3">
    <source>
        <dbReference type="ARBA" id="ARBA00023163"/>
    </source>
</evidence>
<dbReference type="SUPFAM" id="SSF46785">
    <property type="entry name" value="Winged helix' DNA-binding domain"/>
    <property type="match status" value="1"/>
</dbReference>
<accession>A0ABQ2ICQ5</accession>
<dbReference type="InterPro" id="IPR036390">
    <property type="entry name" value="WH_DNA-bd_sf"/>
</dbReference>
<feature type="domain" description="HTH hxlR-type" evidence="4">
    <location>
        <begin position="15"/>
        <end position="113"/>
    </location>
</feature>
<dbReference type="Pfam" id="PF01638">
    <property type="entry name" value="HxlR"/>
    <property type="match status" value="1"/>
</dbReference>